<protein>
    <recommendedName>
        <fullName evidence="5">RNA helicase</fullName>
        <ecNumber evidence="5">3.6.4.13</ecNumber>
    </recommendedName>
</protein>
<feature type="region of interest" description="Disordered" evidence="14">
    <location>
        <begin position="162"/>
        <end position="236"/>
    </location>
</feature>
<evidence type="ECO:0000256" key="10">
    <source>
        <dbReference type="ARBA" id="ARBA00022946"/>
    </source>
</evidence>
<dbReference type="Gene3D" id="1.20.272.40">
    <property type="match status" value="1"/>
</dbReference>
<comment type="catalytic activity">
    <reaction evidence="13">
        <text>ATP + H2O = ADP + phosphate + H(+)</text>
        <dbReference type="Rhea" id="RHEA:13065"/>
        <dbReference type="ChEBI" id="CHEBI:15377"/>
        <dbReference type="ChEBI" id="CHEBI:15378"/>
        <dbReference type="ChEBI" id="CHEBI:30616"/>
        <dbReference type="ChEBI" id="CHEBI:43474"/>
        <dbReference type="ChEBI" id="CHEBI:456216"/>
        <dbReference type="EC" id="3.6.4.13"/>
    </reaction>
</comment>
<evidence type="ECO:0000256" key="2">
    <source>
        <dbReference type="ARBA" id="ARBA00001946"/>
    </source>
</evidence>
<evidence type="ECO:0000313" key="18">
    <source>
        <dbReference type="Proteomes" id="UP001497512"/>
    </source>
</evidence>
<dbReference type="InterPro" id="IPR041082">
    <property type="entry name" value="Suv3_C_1"/>
</dbReference>
<keyword evidence="9" id="KW-0067">ATP-binding</keyword>
<dbReference type="Gene3D" id="1.20.58.1080">
    <property type="match status" value="1"/>
</dbReference>
<feature type="domain" description="Helicase ATP-binding" evidence="15">
    <location>
        <begin position="600"/>
        <end position="716"/>
    </location>
</feature>
<dbReference type="EC" id="3.6.4.13" evidence="5"/>
<keyword evidence="11" id="KW-0496">Mitochondrion</keyword>
<dbReference type="Pfam" id="PF12513">
    <property type="entry name" value="SUV3_C"/>
    <property type="match status" value="1"/>
</dbReference>
<evidence type="ECO:0000256" key="7">
    <source>
        <dbReference type="ARBA" id="ARBA00022801"/>
    </source>
</evidence>
<evidence type="ECO:0000313" key="17">
    <source>
        <dbReference type="EMBL" id="CAK9205310.1"/>
    </source>
</evidence>
<keyword evidence="18" id="KW-1185">Reference proteome</keyword>
<dbReference type="SMART" id="SM00487">
    <property type="entry name" value="DEXDc"/>
    <property type="match status" value="1"/>
</dbReference>
<feature type="compositionally biased region" description="Basic and acidic residues" evidence="14">
    <location>
        <begin position="1111"/>
        <end position="1120"/>
    </location>
</feature>
<dbReference type="EMBL" id="OZ019907">
    <property type="protein sequence ID" value="CAK9205310.1"/>
    <property type="molecule type" value="Genomic_DNA"/>
</dbReference>
<sequence length="1120" mass="124958">MGGRAQLAVLKSLVRRRVQQRVSILRPGERSPSEPAGAPRSGGRSSEIREEAELDAASKEKNKFFFLASDEIQSRRFSSSHGEGEEEARRRLTVFVKEAAAVLVAPESQATSRDWSLGSWNAPRLSAPQQHQCFLSAQKTTTTRSDLLGFRAYTTTSVVKGEEAAAEEVEPRREQGQGGDEGVSASVSNQVELIKPRRRSRRKKEEEKALEIQPEEQGTTEITTTPVKAKRKPRTSHKVEAVLEDEGNRLADSNVQQAAAKRRKPVKHLKKTLAASSSIELGDVNSSAKHVGLKKTPAASSSTELGDLKSSVDVLPAILGEISDNELEVQNLHNCALEEVTEISGHTLGLLGIGSDCLSEPQAGTSPVEELVHHDSLNLTQFFTEVPEEVSKQAISTEEDLHSVLPPSKQRPEIFSEDSIQEMLENHEYRDLKPRVAPKFPKVDVMRAGKGSPQGESGNDQNEKTVKVPIPPQYSDPRQVFSMLHQSKPSGVSSFEKARFSWIFHRFAESGWVSDQALAIYINSKFFPTAVSRFRKFFSSRSSSELRAMLIKMGPTNEALRFLFPIFAEFCINEFAAEISRYRDLVSTADLTKPDAWYPFARAMKRKVIYHQGPTNSGKTYVALQRFMKAANGIYCSPLRLLAMEVFDKVNAEGVYCNLHTGQEKKDVPFANHLTCTVEMSYLNRQWEVAVIDEIQMMSDEYRGWAWTRAFLGLQADEIHVCGDPSAVPLLHSLCAATGDELVQNDYERFKPLTIDHGSLNGDFANVEAGDCIVAFSRKDIFDVKREVELATKHRCCVVYGALPPETRRQQAKLFNDPDSGYDVLVASDAVGMGLNLNIRRVVFYSLDKFDGGAKRPVPPSQVKQIAGRAGRRGSLFPEGITTTFFSKDSFYLSESMQQGFENATSAGLFPVYEQVELFASQLPEMSLSQLLERFAETCRLDGAYFLCRYDNLKRVASVLDKVKGLSLEDRFNFCFAPVNVRDPQSLGALYRYALAYSQKIPVVVQMGAPVNSARDEFELMDLETRHQVLSMYLWLSQHFREEQFVQKGRAEEMATHIATLLGQSLVQSSGRWHDKHNGPQSRKPGRHQSPRGKVAFAMRPGTPQISKQPAKQERVPAAC</sequence>
<feature type="region of interest" description="Disordered" evidence="14">
    <location>
        <begin position="445"/>
        <end position="465"/>
    </location>
</feature>
<dbReference type="InterPro" id="IPR055206">
    <property type="entry name" value="DEXQc_SUV3"/>
</dbReference>
<evidence type="ECO:0000256" key="1">
    <source>
        <dbReference type="ARBA" id="ARBA00001936"/>
    </source>
</evidence>
<comment type="subcellular location">
    <subcellularLocation>
        <location evidence="3">Mitochondrion matrix</location>
        <location evidence="3">Mitochondrion nucleoid</location>
    </subcellularLocation>
</comment>
<evidence type="ECO:0000256" key="9">
    <source>
        <dbReference type="ARBA" id="ARBA00022840"/>
    </source>
</evidence>
<dbReference type="PROSITE" id="PS51192">
    <property type="entry name" value="HELICASE_ATP_BIND_1"/>
    <property type="match status" value="1"/>
</dbReference>
<evidence type="ECO:0000256" key="3">
    <source>
        <dbReference type="ARBA" id="ARBA00004436"/>
    </source>
</evidence>
<keyword evidence="6" id="KW-0547">Nucleotide-binding</keyword>
<evidence type="ECO:0000256" key="14">
    <source>
        <dbReference type="SAM" id="MobiDB-lite"/>
    </source>
</evidence>
<dbReference type="InterPro" id="IPR022192">
    <property type="entry name" value="SUV3_C"/>
</dbReference>
<keyword evidence="12" id="KW-1135">Mitochondrion nucleoid</keyword>
<keyword evidence="10" id="KW-0809">Transit peptide</keyword>
<feature type="region of interest" description="Disordered" evidence="14">
    <location>
        <begin position="1070"/>
        <end position="1120"/>
    </location>
</feature>
<dbReference type="InterPro" id="IPR056377">
    <property type="entry name" value="DExH18_N"/>
</dbReference>
<evidence type="ECO:0000256" key="12">
    <source>
        <dbReference type="ARBA" id="ARBA00023271"/>
    </source>
</evidence>
<dbReference type="PANTHER" id="PTHR12131:SF28">
    <property type="entry name" value="DEXH-BOX ATP-DEPENDENT RNA HELICASE DEXH18, MITOCHONDRIAL"/>
    <property type="match status" value="1"/>
</dbReference>
<dbReference type="Pfam" id="PF23703">
    <property type="entry name" value="DExH18_N"/>
    <property type="match status" value="1"/>
</dbReference>
<dbReference type="Proteomes" id="UP001497512">
    <property type="component" value="Chromosome 15"/>
</dbReference>
<proteinExistence type="predicted"/>
<dbReference type="Pfam" id="PF00271">
    <property type="entry name" value="Helicase_C"/>
    <property type="match status" value="1"/>
</dbReference>
<dbReference type="InterPro" id="IPR001650">
    <property type="entry name" value="Helicase_C-like"/>
</dbReference>
<evidence type="ECO:0000256" key="8">
    <source>
        <dbReference type="ARBA" id="ARBA00022806"/>
    </source>
</evidence>
<feature type="domain" description="Helicase C-terminal" evidence="16">
    <location>
        <begin position="759"/>
        <end position="917"/>
    </location>
</feature>
<keyword evidence="7" id="KW-0378">Hydrolase</keyword>
<comment type="cofactor">
    <cofactor evidence="1">
        <name>Mn(2+)</name>
        <dbReference type="ChEBI" id="CHEBI:29035"/>
    </cofactor>
</comment>
<dbReference type="InterPro" id="IPR044774">
    <property type="entry name" value="Suv3_DEXQc"/>
</dbReference>
<feature type="region of interest" description="Disordered" evidence="14">
    <location>
        <begin position="21"/>
        <end position="54"/>
    </location>
</feature>
<organism evidence="17 18">
    <name type="scientific">Sphagnum troendelagicum</name>
    <dbReference type="NCBI Taxonomy" id="128251"/>
    <lineage>
        <taxon>Eukaryota</taxon>
        <taxon>Viridiplantae</taxon>
        <taxon>Streptophyta</taxon>
        <taxon>Embryophyta</taxon>
        <taxon>Bryophyta</taxon>
        <taxon>Sphagnophytina</taxon>
        <taxon>Sphagnopsida</taxon>
        <taxon>Sphagnales</taxon>
        <taxon>Sphagnaceae</taxon>
        <taxon>Sphagnum</taxon>
    </lineage>
</organism>
<keyword evidence="8" id="KW-0347">Helicase</keyword>
<dbReference type="InterPro" id="IPR027417">
    <property type="entry name" value="P-loop_NTPase"/>
</dbReference>
<evidence type="ECO:0000256" key="11">
    <source>
        <dbReference type="ARBA" id="ARBA00023128"/>
    </source>
</evidence>
<dbReference type="PROSITE" id="PS51194">
    <property type="entry name" value="HELICASE_CTER"/>
    <property type="match status" value="1"/>
</dbReference>
<comment type="subunit">
    <text evidence="4">Homodimer; in free form. Component of the mitochondrial degradosome (mtEXO) complex which is a heteropentamer containing 2 copies of SUPV3L1 and 3 copies of PNPT1.</text>
</comment>
<dbReference type="InterPro" id="IPR014001">
    <property type="entry name" value="Helicase_ATP-bd"/>
</dbReference>
<dbReference type="PANTHER" id="PTHR12131">
    <property type="entry name" value="ATP-DEPENDENT RNA AND DNA HELICASE"/>
    <property type="match status" value="1"/>
</dbReference>
<dbReference type="Pfam" id="PF18147">
    <property type="entry name" value="Suv3_C_1"/>
    <property type="match status" value="1"/>
</dbReference>
<evidence type="ECO:0000259" key="15">
    <source>
        <dbReference type="PROSITE" id="PS51192"/>
    </source>
</evidence>
<evidence type="ECO:0000256" key="6">
    <source>
        <dbReference type="ARBA" id="ARBA00022741"/>
    </source>
</evidence>
<evidence type="ECO:0000256" key="13">
    <source>
        <dbReference type="ARBA" id="ARBA00047984"/>
    </source>
</evidence>
<dbReference type="SMART" id="SM00490">
    <property type="entry name" value="HELICc"/>
    <property type="match status" value="1"/>
</dbReference>
<dbReference type="CDD" id="cd17913">
    <property type="entry name" value="DEXQc_Suv3"/>
    <property type="match status" value="1"/>
</dbReference>
<reference evidence="17" key="1">
    <citation type="submission" date="2024-02" db="EMBL/GenBank/DDBJ databases">
        <authorList>
            <consortium name="ELIXIR-Norway"/>
            <consortium name="Elixir Norway"/>
        </authorList>
    </citation>
    <scope>NUCLEOTIDE SEQUENCE</scope>
</reference>
<evidence type="ECO:0000256" key="5">
    <source>
        <dbReference type="ARBA" id="ARBA00012552"/>
    </source>
</evidence>
<name>A0ABP0TV22_9BRYO</name>
<dbReference type="CDD" id="cd18805">
    <property type="entry name" value="SF2_C_suv3"/>
    <property type="match status" value="1"/>
</dbReference>
<gene>
    <name evidence="17" type="ORF">CSSPTR1EN2_LOCUS7784</name>
</gene>
<evidence type="ECO:0000256" key="4">
    <source>
        <dbReference type="ARBA" id="ARBA00011661"/>
    </source>
</evidence>
<dbReference type="Pfam" id="PF22527">
    <property type="entry name" value="DEXQc_Suv3"/>
    <property type="match status" value="1"/>
</dbReference>
<accession>A0ABP0TV22</accession>
<comment type="cofactor">
    <cofactor evidence="2">
        <name>Mg(2+)</name>
        <dbReference type="ChEBI" id="CHEBI:18420"/>
    </cofactor>
</comment>
<dbReference type="SUPFAM" id="SSF52540">
    <property type="entry name" value="P-loop containing nucleoside triphosphate hydrolases"/>
    <property type="match status" value="1"/>
</dbReference>
<feature type="compositionally biased region" description="Polar residues" evidence="14">
    <location>
        <begin position="216"/>
        <end position="226"/>
    </location>
</feature>
<dbReference type="InterPro" id="IPR050699">
    <property type="entry name" value="RNA-DNA_Helicase"/>
</dbReference>
<dbReference type="Gene3D" id="3.40.50.300">
    <property type="entry name" value="P-loop containing nucleotide triphosphate hydrolases"/>
    <property type="match status" value="2"/>
</dbReference>
<evidence type="ECO:0000259" key="16">
    <source>
        <dbReference type="PROSITE" id="PS51194"/>
    </source>
</evidence>